<sequence>MNVDGLPEVMTVDDLKHFLGIGRAQAYELIERKEFHYVKIGRSIRFSKKNFISWFEGQVAS</sequence>
<dbReference type="Proteomes" id="UP000476064">
    <property type="component" value="Chromosome"/>
</dbReference>
<keyword evidence="3" id="KW-1185">Reference proteome</keyword>
<organism evidence="2 3">
    <name type="scientific">Paenibacillus lycopersici</name>
    <dbReference type="NCBI Taxonomy" id="2704462"/>
    <lineage>
        <taxon>Bacteria</taxon>
        <taxon>Bacillati</taxon>
        <taxon>Bacillota</taxon>
        <taxon>Bacilli</taxon>
        <taxon>Bacillales</taxon>
        <taxon>Paenibacillaceae</taxon>
        <taxon>Paenibacillus</taxon>
    </lineage>
</organism>
<proteinExistence type="predicted"/>
<evidence type="ECO:0000259" key="1">
    <source>
        <dbReference type="Pfam" id="PF12728"/>
    </source>
</evidence>
<evidence type="ECO:0000313" key="3">
    <source>
        <dbReference type="Proteomes" id="UP000476064"/>
    </source>
</evidence>
<name>A0A6C0G7N0_9BACL</name>
<accession>A0A6C0G7N0</accession>
<feature type="domain" description="Helix-turn-helix" evidence="1">
    <location>
        <begin position="9"/>
        <end position="58"/>
    </location>
</feature>
<dbReference type="Pfam" id="PF12728">
    <property type="entry name" value="HTH_17"/>
    <property type="match status" value="1"/>
</dbReference>
<dbReference type="KEGG" id="plyc:GXP70_04730"/>
<dbReference type="InterPro" id="IPR041657">
    <property type="entry name" value="HTH_17"/>
</dbReference>
<protein>
    <submittedName>
        <fullName evidence="2">Helix-turn-helix domain-containing protein</fullName>
    </submittedName>
</protein>
<dbReference type="AlphaFoldDB" id="A0A6C0G7N0"/>
<dbReference type="EMBL" id="CP048209">
    <property type="protein sequence ID" value="QHT63735.1"/>
    <property type="molecule type" value="Genomic_DNA"/>
</dbReference>
<gene>
    <name evidence="2" type="ORF">GXP70_04730</name>
</gene>
<reference evidence="2 3" key="1">
    <citation type="submission" date="2020-01" db="EMBL/GenBank/DDBJ databases">
        <title>Paenibacillus sp. nov., isolated from tomato rhizosphere.</title>
        <authorList>
            <person name="Weon H.-Y."/>
            <person name="Lee S.A."/>
        </authorList>
    </citation>
    <scope>NUCLEOTIDE SEQUENCE [LARGE SCALE GENOMIC DNA]</scope>
    <source>
        <strain evidence="2 3">12200R-189</strain>
    </source>
</reference>
<evidence type="ECO:0000313" key="2">
    <source>
        <dbReference type="EMBL" id="QHT63735.1"/>
    </source>
</evidence>